<evidence type="ECO:0000256" key="1">
    <source>
        <dbReference type="ARBA" id="ARBA00001968"/>
    </source>
</evidence>
<evidence type="ECO:0000256" key="12">
    <source>
        <dbReference type="ARBA" id="ARBA00032922"/>
    </source>
</evidence>
<dbReference type="Proteomes" id="UP001315967">
    <property type="component" value="Chromosome"/>
</dbReference>
<evidence type="ECO:0000313" key="15">
    <source>
        <dbReference type="Proteomes" id="UP001315967"/>
    </source>
</evidence>
<keyword evidence="5" id="KW-0540">Nuclease</keyword>
<dbReference type="Gene3D" id="3.30.70.270">
    <property type="match status" value="1"/>
</dbReference>
<keyword evidence="8" id="KW-0378">Hydrolase</keyword>
<dbReference type="PANTHER" id="PTHR36528:SF1">
    <property type="entry name" value="CRISPR SYSTEM SINGLE-STRAND-SPECIFIC DEOXYRIBONUCLEASE CAS10_CSM1 (SUBTYPE III-A)"/>
    <property type="match status" value="1"/>
</dbReference>
<keyword evidence="10" id="KW-0067">ATP-binding</keyword>
<comment type="similarity">
    <text evidence="2">Belongs to the CRISPR-associated Cas10/Csm1 family.</text>
</comment>
<dbReference type="NCBIfam" id="TIGR00277">
    <property type="entry name" value="HDIG"/>
    <property type="match status" value="1"/>
</dbReference>
<dbReference type="InterPro" id="IPR043128">
    <property type="entry name" value="Rev_trsase/Diguanyl_cyclase"/>
</dbReference>
<evidence type="ECO:0000256" key="7">
    <source>
        <dbReference type="ARBA" id="ARBA00022759"/>
    </source>
</evidence>
<evidence type="ECO:0000259" key="13">
    <source>
        <dbReference type="PROSITE" id="PS50887"/>
    </source>
</evidence>
<reference evidence="14 15" key="1">
    <citation type="submission" date="2022-08" db="EMBL/GenBank/DDBJ databases">
        <title>Aerococcaceae sp. nov isolated from spoiled eye mask.</title>
        <authorList>
            <person name="Zhou G."/>
            <person name="Xie X.-B."/>
            <person name="Shi Q.-S."/>
            <person name="Wang Y.-S."/>
            <person name="Wen X."/>
            <person name="Peng H."/>
            <person name="Yang X.-J."/>
            <person name="Tao H.-B."/>
            <person name="Huang X.-M."/>
        </authorList>
    </citation>
    <scope>NUCLEOTIDE SEQUENCE [LARGE SCALE GENOMIC DNA]</scope>
    <source>
        <strain evidence="15">DM20194951</strain>
    </source>
</reference>
<evidence type="ECO:0000256" key="8">
    <source>
        <dbReference type="ARBA" id="ARBA00022801"/>
    </source>
</evidence>
<dbReference type="Pfam" id="PF01966">
    <property type="entry name" value="HD"/>
    <property type="match status" value="1"/>
</dbReference>
<proteinExistence type="inferred from homology"/>
<accession>A0ABY5P4U1</accession>
<keyword evidence="9" id="KW-0269">Exonuclease</keyword>
<organism evidence="14 15">
    <name type="scientific">Fundicoccus culcitae</name>
    <dbReference type="NCBI Taxonomy" id="2969821"/>
    <lineage>
        <taxon>Bacteria</taxon>
        <taxon>Bacillati</taxon>
        <taxon>Bacillota</taxon>
        <taxon>Bacilli</taxon>
        <taxon>Lactobacillales</taxon>
        <taxon>Aerococcaceae</taxon>
        <taxon>Fundicoccus</taxon>
    </lineage>
</organism>
<keyword evidence="11" id="KW-0051">Antiviral defense</keyword>
<keyword evidence="6" id="KW-0547">Nucleotide-binding</keyword>
<keyword evidence="7" id="KW-0255">Endonuclease</keyword>
<evidence type="ECO:0000256" key="6">
    <source>
        <dbReference type="ARBA" id="ARBA00022741"/>
    </source>
</evidence>
<dbReference type="InterPro" id="IPR054767">
    <property type="entry name" value="Cas10-Cmr2_palm2"/>
</dbReference>
<evidence type="ECO:0000256" key="4">
    <source>
        <dbReference type="ARBA" id="ARBA00022679"/>
    </source>
</evidence>
<dbReference type="NCBIfam" id="TIGR02578">
    <property type="entry name" value="cas_TM1811_Csm1"/>
    <property type="match status" value="1"/>
</dbReference>
<keyword evidence="15" id="KW-1185">Reference proteome</keyword>
<dbReference type="EMBL" id="CP102453">
    <property type="protein sequence ID" value="UUX33726.1"/>
    <property type="molecule type" value="Genomic_DNA"/>
</dbReference>
<dbReference type="InterPro" id="IPR048693">
    <property type="entry name" value="Cmr2-like_C"/>
</dbReference>
<keyword evidence="4" id="KW-0808">Transferase</keyword>
<dbReference type="InterPro" id="IPR013408">
    <property type="entry name" value="Cas10/Csm1"/>
</dbReference>
<evidence type="ECO:0000313" key="14">
    <source>
        <dbReference type="EMBL" id="UUX33726.1"/>
    </source>
</evidence>
<dbReference type="Pfam" id="PF22335">
    <property type="entry name" value="Cas10-Cmr2_palm2"/>
    <property type="match status" value="1"/>
</dbReference>
<dbReference type="Pfam" id="PF20824">
    <property type="entry name" value="Cmr2_hel_dom2"/>
    <property type="match status" value="1"/>
</dbReference>
<dbReference type="InterPro" id="IPR006675">
    <property type="entry name" value="HDIG_dom"/>
</dbReference>
<gene>
    <name evidence="14" type="primary">cas10</name>
    <name evidence="14" type="ORF">NRE15_12675</name>
</gene>
<evidence type="ECO:0000256" key="3">
    <source>
        <dbReference type="ARBA" id="ARBA00014333"/>
    </source>
</evidence>
<comment type="cofactor">
    <cofactor evidence="1">
        <name>a divalent metal cation</name>
        <dbReference type="ChEBI" id="CHEBI:60240"/>
    </cofactor>
</comment>
<feature type="domain" description="GGDEF" evidence="13">
    <location>
        <begin position="523"/>
        <end position="661"/>
    </location>
</feature>
<dbReference type="CDD" id="cd09680">
    <property type="entry name" value="Cas10_III"/>
    <property type="match status" value="1"/>
</dbReference>
<dbReference type="InterPro" id="IPR000160">
    <property type="entry name" value="GGDEF_dom"/>
</dbReference>
<evidence type="ECO:0000256" key="5">
    <source>
        <dbReference type="ARBA" id="ARBA00022722"/>
    </source>
</evidence>
<evidence type="ECO:0000256" key="10">
    <source>
        <dbReference type="ARBA" id="ARBA00022840"/>
    </source>
</evidence>
<dbReference type="RefSeq" id="WP_313793229.1">
    <property type="nucleotide sequence ID" value="NZ_CP102453.1"/>
</dbReference>
<dbReference type="PROSITE" id="PS50887">
    <property type="entry name" value="GGDEF"/>
    <property type="match status" value="1"/>
</dbReference>
<dbReference type="InterPro" id="IPR041062">
    <property type="entry name" value="Csm1_B"/>
</dbReference>
<dbReference type="SUPFAM" id="SSF109604">
    <property type="entry name" value="HD-domain/PDEase-like"/>
    <property type="match status" value="1"/>
</dbReference>
<evidence type="ECO:0000256" key="9">
    <source>
        <dbReference type="ARBA" id="ARBA00022839"/>
    </source>
</evidence>
<dbReference type="PANTHER" id="PTHR36528">
    <property type="entry name" value="CRISPR SYSTEM SINGLE-STRAND-SPECIFIC DEOXYRIBONUCLEASE CAS10/CSM1 (SUBTYPE III-A)"/>
    <property type="match status" value="1"/>
</dbReference>
<dbReference type="Pfam" id="PF18211">
    <property type="entry name" value="Csm1_B"/>
    <property type="match status" value="1"/>
</dbReference>
<protein>
    <recommendedName>
        <fullName evidence="3">CRISPR system single-strand-specific deoxyribonuclease Cas10/Csm1 (subtype III-A)</fullName>
    </recommendedName>
    <alternativeName>
        <fullName evidence="12">Cyclic oligoadenylate synthase</fullName>
    </alternativeName>
</protein>
<evidence type="ECO:0000256" key="2">
    <source>
        <dbReference type="ARBA" id="ARBA00005700"/>
    </source>
</evidence>
<dbReference type="InterPro" id="IPR006674">
    <property type="entry name" value="HD_domain"/>
</dbReference>
<dbReference type="Gene3D" id="1.10.3210.10">
    <property type="entry name" value="Hypothetical protein af1432"/>
    <property type="match status" value="1"/>
</dbReference>
<sequence>MDQKQVDLFYGAMLHDIGKVVQRANNQRVKHSKLGKDYLKQFNFNKAVLDQVAYHHAYELLNSNLEDDNLAYITYIADNIASGIDRRSNMEHREDQLFKPDLPLEDIFNRFGDSTTHRYFIPRTLDVGQDPNYPQEKPQSFTSSQYGGILNKIETTLKVISPTVEYQASLLNLMEATLSYVPSSTNTEEVADISLFDHIKVTAAIATSIYQFLEESNRHNYKKDLFVNASDFYLEKAFLLVSFDLSGIQDFIYTIASKGAHKQLRSRSFYLEMISEWLADTILKSMHLSRANLLYTGGGHAYLILPNTENARNQLNEIEQSFNQFFLTNFGTKLFVAIGNTPFAAKEVMQNSKIKEEQVTAAAEYRAIFQSVGQEISQKKLQRYTPEVIQQLNQYGKRAGRECSVCHTIHNLRDNHDNDTKCEVCYGLENFSKVIQNEDYFVVGSNKSALAIGPNAYLDRTTEKAILNGEVNGSIYTKNNQMTGINQAVHIWVADYSVAPNNEFSYYTQREWTKENNEIIGIKRLGVLRADVDDLGLGFMAGYSTQAKGMYNTLSRTAAFSRNMSLFFKLYINKIAEAYRLTIVYSGGDDVFAIGAWDDILDFTIQLREDFLYWTNGKLTLSAGIGMFHDKTPINIMARQTGELEEAAKSSGKNAICLFDAENTFNFDEYIDDIQNNYLEVVTTYFNTLTLRGKSFVYKLLQLIEERNEVEKISFARLAYTIARLEDETKKTKVSSLDVFNTFKQTLMQAFSSEKEIKKFGMALRLYIYKERKEG</sequence>
<evidence type="ECO:0000256" key="11">
    <source>
        <dbReference type="ARBA" id="ARBA00023118"/>
    </source>
</evidence>
<name>A0ABY5P4U1_9LACT</name>
<dbReference type="InterPro" id="IPR052117">
    <property type="entry name" value="Cas10/Csm1_subtype-III-A"/>
</dbReference>